<feature type="binding site" description="in other chain" evidence="8">
    <location>
        <position position="225"/>
    </location>
    <ligand>
        <name>IMP</name>
        <dbReference type="ChEBI" id="CHEBI:58053"/>
        <note>ligand shared between dimeric partners</note>
    </ligand>
</feature>
<dbReference type="GO" id="GO:0000287">
    <property type="term" value="F:magnesium ion binding"/>
    <property type="evidence" value="ECO:0007669"/>
    <property type="project" value="UniProtKB-UniRule"/>
</dbReference>
<keyword evidence="4 8" id="KW-0547">Nucleotide-binding</keyword>
<feature type="binding site" evidence="8">
    <location>
        <begin position="300"/>
        <end position="306"/>
    </location>
    <ligand>
        <name>substrate</name>
    </ligand>
</feature>
<comment type="cofactor">
    <cofactor evidence="8">
        <name>Mg(2+)</name>
        <dbReference type="ChEBI" id="CHEBI:18420"/>
    </cofactor>
    <text evidence="8">Binds 1 Mg(2+) ion per subunit.</text>
</comment>
<dbReference type="GO" id="GO:0046040">
    <property type="term" value="P:IMP metabolic process"/>
    <property type="evidence" value="ECO:0007669"/>
    <property type="project" value="TreeGrafter"/>
</dbReference>
<dbReference type="NCBIfam" id="NF002223">
    <property type="entry name" value="PRK01117.1"/>
    <property type="match status" value="1"/>
</dbReference>
<evidence type="ECO:0000256" key="3">
    <source>
        <dbReference type="ARBA" id="ARBA00022723"/>
    </source>
</evidence>
<dbReference type="InterPro" id="IPR042111">
    <property type="entry name" value="Adenylosuccinate_synth_dom3"/>
</dbReference>
<feature type="active site" description="Proton acceptor" evidence="8">
    <location>
        <position position="13"/>
    </location>
</feature>
<dbReference type="GO" id="GO:0005737">
    <property type="term" value="C:cytoplasm"/>
    <property type="evidence" value="ECO:0007669"/>
    <property type="project" value="UniProtKB-SubCell"/>
</dbReference>
<dbReference type="GO" id="GO:0004019">
    <property type="term" value="F:adenylosuccinate synthase activity"/>
    <property type="evidence" value="ECO:0007669"/>
    <property type="project" value="UniProtKB-UniRule"/>
</dbReference>
<dbReference type="NCBIfam" id="TIGR00184">
    <property type="entry name" value="purA"/>
    <property type="match status" value="1"/>
</dbReference>
<dbReference type="PANTHER" id="PTHR11846">
    <property type="entry name" value="ADENYLOSUCCINATE SYNTHETASE"/>
    <property type="match status" value="1"/>
</dbReference>
<comment type="pathway">
    <text evidence="8 9">Purine metabolism; AMP biosynthesis via de novo pathway; AMP from IMP: step 1/2.</text>
</comment>
<evidence type="ECO:0000256" key="1">
    <source>
        <dbReference type="ARBA" id="ARBA00011738"/>
    </source>
</evidence>
<dbReference type="Gene3D" id="1.10.300.10">
    <property type="entry name" value="Adenylosuccinate Synthetase, subunit A, domain 2"/>
    <property type="match status" value="1"/>
</dbReference>
<reference evidence="10 11" key="1">
    <citation type="submission" date="2019-04" db="EMBL/GenBank/DDBJ databases">
        <title>Genome sequencing of Clostridium botulinum Groups I-IV and Clostridium butyricum.</title>
        <authorList>
            <person name="Brunt J."/>
            <person name="Van Vliet A.H.M."/>
            <person name="Stringer S.C."/>
            <person name="Carter A.T."/>
            <person name="Peck M.W."/>
        </authorList>
    </citation>
    <scope>NUCLEOTIDE SEQUENCE [LARGE SCALE GENOMIC DNA]</scope>
    <source>
        <strain evidence="10 11">IFR 18/054</strain>
    </source>
</reference>
<feature type="binding site" evidence="8">
    <location>
        <begin position="414"/>
        <end position="416"/>
    </location>
    <ligand>
        <name>GTP</name>
        <dbReference type="ChEBI" id="CHEBI:37565"/>
    </ligand>
</feature>
<dbReference type="PANTHER" id="PTHR11846:SF0">
    <property type="entry name" value="ADENYLOSUCCINATE SYNTHETASE"/>
    <property type="match status" value="1"/>
</dbReference>
<feature type="binding site" description="in other chain" evidence="8">
    <location>
        <position position="304"/>
    </location>
    <ligand>
        <name>IMP</name>
        <dbReference type="ChEBI" id="CHEBI:58053"/>
        <note>ligand shared between dimeric partners</note>
    </ligand>
</feature>
<feature type="binding site" description="in other chain" evidence="8">
    <location>
        <begin position="38"/>
        <end position="41"/>
    </location>
    <ligand>
        <name>IMP</name>
        <dbReference type="ChEBI" id="CHEBI:58053"/>
        <note>ligand shared between dimeric partners</note>
    </ligand>
</feature>
<evidence type="ECO:0000256" key="5">
    <source>
        <dbReference type="ARBA" id="ARBA00022755"/>
    </source>
</evidence>
<evidence type="ECO:0000256" key="8">
    <source>
        <dbReference type="HAMAP-Rule" id="MF_00011"/>
    </source>
</evidence>
<evidence type="ECO:0000256" key="9">
    <source>
        <dbReference type="RuleBase" id="RU000520"/>
    </source>
</evidence>
<keyword evidence="5 8" id="KW-0658">Purine biosynthesis</keyword>
<dbReference type="FunFam" id="3.90.170.10:FF:000001">
    <property type="entry name" value="Adenylosuccinate synthetase"/>
    <property type="match status" value="1"/>
</dbReference>
<dbReference type="InterPro" id="IPR033128">
    <property type="entry name" value="Adenylosuccin_syn_Lys_AS"/>
</dbReference>
<evidence type="ECO:0000313" key="10">
    <source>
        <dbReference type="EMBL" id="NFF03700.1"/>
    </source>
</evidence>
<dbReference type="InterPro" id="IPR001114">
    <property type="entry name" value="Adenylosuccinate_synthetase"/>
</dbReference>
<proteinExistence type="inferred from homology"/>
<feature type="active site" description="Proton donor" evidence="8">
    <location>
        <position position="41"/>
    </location>
</feature>
<feature type="binding site" description="in other chain" evidence="8">
    <location>
        <begin position="13"/>
        <end position="16"/>
    </location>
    <ligand>
        <name>IMP</name>
        <dbReference type="ChEBI" id="CHEBI:58053"/>
        <note>ligand shared between dimeric partners</note>
    </ligand>
</feature>
<dbReference type="Proteomes" id="UP000472521">
    <property type="component" value="Unassembled WGS sequence"/>
</dbReference>
<evidence type="ECO:0000256" key="6">
    <source>
        <dbReference type="ARBA" id="ARBA00022842"/>
    </source>
</evidence>
<dbReference type="Gene3D" id="3.40.440.10">
    <property type="entry name" value="Adenylosuccinate Synthetase, subunit A, domain 1"/>
    <property type="match status" value="1"/>
</dbReference>
<name>A0A0M0AF91_CLOBO</name>
<dbReference type="PROSITE" id="PS01266">
    <property type="entry name" value="ADENYLOSUCCIN_SYN_1"/>
    <property type="match status" value="1"/>
</dbReference>
<gene>
    <name evidence="8" type="primary">purA</name>
    <name evidence="10" type="ORF">FCV25_18650</name>
</gene>
<dbReference type="InterPro" id="IPR027417">
    <property type="entry name" value="P-loop_NTPase"/>
</dbReference>
<dbReference type="FunFam" id="1.10.300.10:FF:000001">
    <property type="entry name" value="Adenylosuccinate synthetase"/>
    <property type="match status" value="1"/>
</dbReference>
<sequence>MSAFIVLGAQWGDEGKGKMTDYLAEEAEVVVRFQGGNNAGHTVEVGDKQYKLHLIPSGILYDDKLNVIGNGVVVDPKALFEEINYLEGVGVNVTPEKLIISDRAQLIMPYHKTLDVLKEKARGKNDIGTTGKGIGPCYTDKFERCGIRVCDLMHEDVFKEKLEENIRMKNEYITKVLGGEPLSFSEILNEYLEFAKKLRPFVQDTSVKVYDNIKANKTVLFEGAQGMLLDIDYGTYPYVTSSNTTAGGVSSGIGIGPNMITNAVGITKAYTTRVGKGPFPTELLDETGDWIREKGHEYGVTTGRSRRCGWLDLVIVKTAARVSGLTSLAVTKIDTLAGLEKLKVCVGYKFDGKVIDYFPASLEDLAKCEPVYEEFDGWDDSVAEARTYEELPENAKKYLNRIAEFTDTKISIIGVGPKREQTIRIDSI</sequence>
<dbReference type="EMBL" id="SWND01000020">
    <property type="protein sequence ID" value="NFF03700.1"/>
    <property type="molecule type" value="Genomic_DNA"/>
</dbReference>
<feature type="binding site" description="in other chain" evidence="8">
    <location>
        <position position="240"/>
    </location>
    <ligand>
        <name>IMP</name>
        <dbReference type="ChEBI" id="CHEBI:58053"/>
        <note>ligand shared between dimeric partners</note>
    </ligand>
</feature>
<dbReference type="HAMAP" id="MF_00011">
    <property type="entry name" value="Adenylosucc_synth"/>
    <property type="match status" value="1"/>
</dbReference>
<evidence type="ECO:0000256" key="4">
    <source>
        <dbReference type="ARBA" id="ARBA00022741"/>
    </source>
</evidence>
<dbReference type="PROSITE" id="PS00513">
    <property type="entry name" value="ADENYLOSUCCIN_SYN_2"/>
    <property type="match status" value="1"/>
</dbReference>
<dbReference type="InterPro" id="IPR042110">
    <property type="entry name" value="Adenylosuccinate_synth_dom2"/>
</dbReference>
<dbReference type="Gene3D" id="3.90.170.10">
    <property type="entry name" value="Adenylosuccinate Synthetase, subunit A, domain 3"/>
    <property type="match status" value="1"/>
</dbReference>
<keyword evidence="7 8" id="KW-0342">GTP-binding</keyword>
<dbReference type="GO" id="GO:0005525">
    <property type="term" value="F:GTP binding"/>
    <property type="evidence" value="ECO:0007669"/>
    <property type="project" value="UniProtKB-UniRule"/>
</dbReference>
<dbReference type="GO" id="GO:0044208">
    <property type="term" value="P:'de novo' AMP biosynthetic process"/>
    <property type="evidence" value="ECO:0007669"/>
    <property type="project" value="UniProtKB-UniRule"/>
</dbReference>
<protein>
    <recommendedName>
        <fullName evidence="8 9">Adenylosuccinate synthetase</fullName>
        <shortName evidence="8">AMPSase</shortName>
        <shortName evidence="8">AdSS</shortName>
        <ecNumber evidence="8 9">6.3.4.4</ecNumber>
    </recommendedName>
    <alternativeName>
        <fullName evidence="8">IMP--aspartate ligase</fullName>
    </alternativeName>
</protein>
<accession>A0A0M0AF91</accession>
<dbReference type="SUPFAM" id="SSF52540">
    <property type="entry name" value="P-loop containing nucleoside triphosphate hydrolases"/>
    <property type="match status" value="1"/>
</dbReference>
<dbReference type="AlphaFoldDB" id="A0A0M0AF91"/>
<dbReference type="EC" id="6.3.4.4" evidence="8 9"/>
<evidence type="ECO:0000256" key="2">
    <source>
        <dbReference type="ARBA" id="ARBA00022598"/>
    </source>
</evidence>
<dbReference type="InterPro" id="IPR018220">
    <property type="entry name" value="Adenylosuccin_syn_GTP-bd"/>
</dbReference>
<organism evidence="10 11">
    <name type="scientific">Clostridium botulinum</name>
    <dbReference type="NCBI Taxonomy" id="1491"/>
    <lineage>
        <taxon>Bacteria</taxon>
        <taxon>Bacillati</taxon>
        <taxon>Bacillota</taxon>
        <taxon>Clostridia</taxon>
        <taxon>Eubacteriales</taxon>
        <taxon>Clostridiaceae</taxon>
        <taxon>Clostridium</taxon>
    </lineage>
</organism>
<comment type="similarity">
    <text evidence="8 9">Belongs to the adenylosuccinate synthetase family.</text>
</comment>
<comment type="caution">
    <text evidence="10">The sequence shown here is derived from an EMBL/GenBank/DDBJ whole genome shotgun (WGS) entry which is preliminary data.</text>
</comment>
<dbReference type="CDD" id="cd03108">
    <property type="entry name" value="AdSS"/>
    <property type="match status" value="1"/>
</dbReference>
<dbReference type="UniPathway" id="UPA00075">
    <property type="reaction ID" value="UER00335"/>
</dbReference>
<comment type="subcellular location">
    <subcellularLocation>
        <location evidence="8">Cytoplasm</location>
    </subcellularLocation>
</comment>
<evidence type="ECO:0000313" key="11">
    <source>
        <dbReference type="Proteomes" id="UP000472521"/>
    </source>
</evidence>
<feature type="binding site" evidence="8">
    <location>
        <begin position="332"/>
        <end position="334"/>
    </location>
    <ligand>
        <name>GTP</name>
        <dbReference type="ChEBI" id="CHEBI:37565"/>
    </ligand>
</feature>
<comment type="function">
    <text evidence="8">Plays an important role in the de novo pathway of purine nucleotide biosynthesis. Catalyzes the first committed step in the biosynthesis of AMP from IMP.</text>
</comment>
<feature type="binding site" evidence="8">
    <location>
        <begin position="12"/>
        <end position="18"/>
    </location>
    <ligand>
        <name>GTP</name>
        <dbReference type="ChEBI" id="CHEBI:37565"/>
    </ligand>
</feature>
<dbReference type="Pfam" id="PF00709">
    <property type="entry name" value="Adenylsucc_synt"/>
    <property type="match status" value="1"/>
</dbReference>
<feature type="binding site" evidence="8">
    <location>
        <position position="13"/>
    </location>
    <ligand>
        <name>Mg(2+)</name>
        <dbReference type="ChEBI" id="CHEBI:18420"/>
    </ligand>
</feature>
<feature type="binding site" evidence="8">
    <location>
        <position position="40"/>
    </location>
    <ligand>
        <name>Mg(2+)</name>
        <dbReference type="ChEBI" id="CHEBI:18420"/>
    </ligand>
</feature>
<feature type="binding site" evidence="8">
    <location>
        <begin position="40"/>
        <end position="42"/>
    </location>
    <ligand>
        <name>GTP</name>
        <dbReference type="ChEBI" id="CHEBI:37565"/>
    </ligand>
</feature>
<comment type="subunit">
    <text evidence="1 8">Homodimer.</text>
</comment>
<keyword evidence="2 8" id="KW-0436">Ligase</keyword>
<dbReference type="InterPro" id="IPR042109">
    <property type="entry name" value="Adenylosuccinate_synth_dom1"/>
</dbReference>
<keyword evidence="8" id="KW-0963">Cytoplasm</keyword>
<comment type="catalytic activity">
    <reaction evidence="8 9">
        <text>IMP + L-aspartate + GTP = N(6)-(1,2-dicarboxyethyl)-AMP + GDP + phosphate + 2 H(+)</text>
        <dbReference type="Rhea" id="RHEA:15753"/>
        <dbReference type="ChEBI" id="CHEBI:15378"/>
        <dbReference type="ChEBI" id="CHEBI:29991"/>
        <dbReference type="ChEBI" id="CHEBI:37565"/>
        <dbReference type="ChEBI" id="CHEBI:43474"/>
        <dbReference type="ChEBI" id="CHEBI:57567"/>
        <dbReference type="ChEBI" id="CHEBI:58053"/>
        <dbReference type="ChEBI" id="CHEBI:58189"/>
        <dbReference type="EC" id="6.3.4.4"/>
    </reaction>
</comment>
<keyword evidence="3 8" id="KW-0479">Metal-binding</keyword>
<feature type="binding site" evidence="8">
    <location>
        <position position="306"/>
    </location>
    <ligand>
        <name>GTP</name>
        <dbReference type="ChEBI" id="CHEBI:37565"/>
    </ligand>
</feature>
<keyword evidence="6 8" id="KW-0460">Magnesium</keyword>
<feature type="binding site" description="in other chain" evidence="8">
    <location>
        <position position="130"/>
    </location>
    <ligand>
        <name>IMP</name>
        <dbReference type="ChEBI" id="CHEBI:58053"/>
        <note>ligand shared between dimeric partners</note>
    </ligand>
</feature>
<dbReference type="SMART" id="SM00788">
    <property type="entry name" value="Adenylsucc_synt"/>
    <property type="match status" value="1"/>
</dbReference>
<feature type="binding site" evidence="8">
    <location>
        <position position="144"/>
    </location>
    <ligand>
        <name>IMP</name>
        <dbReference type="ChEBI" id="CHEBI:58053"/>
        <note>ligand shared between dimeric partners</note>
    </ligand>
</feature>
<evidence type="ECO:0000256" key="7">
    <source>
        <dbReference type="ARBA" id="ARBA00023134"/>
    </source>
</evidence>